<keyword evidence="1" id="KW-0472">Membrane</keyword>
<dbReference type="AlphaFoldDB" id="A0A182VES3"/>
<feature type="transmembrane region" description="Helical" evidence="1">
    <location>
        <begin position="140"/>
        <end position="160"/>
    </location>
</feature>
<keyword evidence="1" id="KW-0812">Transmembrane</keyword>
<protein>
    <submittedName>
        <fullName evidence="2">Uncharacterized protein</fullName>
    </submittedName>
</protein>
<accession>A0A182VES3</accession>
<keyword evidence="1" id="KW-1133">Transmembrane helix</keyword>
<organism evidence="2 3">
    <name type="scientific">Anopheles merus</name>
    <name type="common">Mosquito</name>
    <dbReference type="NCBI Taxonomy" id="30066"/>
    <lineage>
        <taxon>Eukaryota</taxon>
        <taxon>Metazoa</taxon>
        <taxon>Ecdysozoa</taxon>
        <taxon>Arthropoda</taxon>
        <taxon>Hexapoda</taxon>
        <taxon>Insecta</taxon>
        <taxon>Pterygota</taxon>
        <taxon>Neoptera</taxon>
        <taxon>Endopterygota</taxon>
        <taxon>Diptera</taxon>
        <taxon>Nematocera</taxon>
        <taxon>Culicoidea</taxon>
        <taxon>Culicidae</taxon>
        <taxon>Anophelinae</taxon>
        <taxon>Anopheles</taxon>
    </lineage>
</organism>
<keyword evidence="3" id="KW-1185">Reference proteome</keyword>
<dbReference type="Proteomes" id="UP000075903">
    <property type="component" value="Unassembled WGS sequence"/>
</dbReference>
<proteinExistence type="predicted"/>
<reference evidence="2" key="1">
    <citation type="submission" date="2020-05" db="UniProtKB">
        <authorList>
            <consortium name="EnsemblMetazoa"/>
        </authorList>
    </citation>
    <scope>IDENTIFICATION</scope>
    <source>
        <strain evidence="2">MAF</strain>
    </source>
</reference>
<name>A0A182VES3_ANOME</name>
<dbReference type="STRING" id="30066.A0A182VES3"/>
<dbReference type="EnsemblMetazoa" id="AMEM013734-RA">
    <property type="protein sequence ID" value="AMEM013734-PA"/>
    <property type="gene ID" value="AMEM013734"/>
</dbReference>
<sequence>PGSTDEPVRYQRPIASASRTSIPLYGTPLEWQTLADLTPYSRSRSRAAVRALPPHPAMDFHKAPPPRPPSLATALSKANDVYDYIFIDSGSPDSYLSADVGSIGNETFFNESASAFANTTDLGPVPASINGTADEPLADVIVMAITSLVLGLMILVTVIGKPRSGEDREREGAKG</sequence>
<evidence type="ECO:0000256" key="1">
    <source>
        <dbReference type="SAM" id="Phobius"/>
    </source>
</evidence>
<evidence type="ECO:0000313" key="3">
    <source>
        <dbReference type="Proteomes" id="UP000075903"/>
    </source>
</evidence>
<dbReference type="VEuPathDB" id="VectorBase:AMEM21_004891"/>
<evidence type="ECO:0000313" key="2">
    <source>
        <dbReference type="EnsemblMetazoa" id="AMEM013734-PA"/>
    </source>
</evidence>
<dbReference type="VEuPathDB" id="VectorBase:AMEM013734"/>